<dbReference type="EMBL" id="QGKX02000088">
    <property type="protein sequence ID" value="KAF3586741.1"/>
    <property type="molecule type" value="Genomic_DNA"/>
</dbReference>
<comment type="caution">
    <text evidence="1">The sequence shown here is derived from an EMBL/GenBank/DDBJ whole genome shotgun (WGS) entry which is preliminary data.</text>
</comment>
<dbReference type="AlphaFoldDB" id="A0A8S9RZG0"/>
<evidence type="ECO:0008006" key="3">
    <source>
        <dbReference type="Google" id="ProtNLM"/>
    </source>
</evidence>
<dbReference type="InterPro" id="IPR040256">
    <property type="entry name" value="At4g02000-like"/>
</dbReference>
<dbReference type="Proteomes" id="UP000712600">
    <property type="component" value="Unassembled WGS sequence"/>
</dbReference>
<dbReference type="PANTHER" id="PTHR31286">
    <property type="entry name" value="GLYCINE-RICH CELL WALL STRUCTURAL PROTEIN 1.8-LIKE"/>
    <property type="match status" value="1"/>
</dbReference>
<gene>
    <name evidence="1" type="ORF">F2Q69_00028490</name>
</gene>
<dbReference type="PANTHER" id="PTHR31286:SF148">
    <property type="entry name" value="DUF4283 DOMAIN-CONTAINING PROTEIN"/>
    <property type="match status" value="1"/>
</dbReference>
<reference evidence="1" key="1">
    <citation type="submission" date="2019-12" db="EMBL/GenBank/DDBJ databases">
        <title>Genome sequencing and annotation of Brassica cretica.</title>
        <authorList>
            <person name="Studholme D.J."/>
            <person name="Sarris P."/>
        </authorList>
    </citation>
    <scope>NUCLEOTIDE SEQUENCE</scope>
    <source>
        <strain evidence="1">PFS-109/04</strain>
        <tissue evidence="1">Leaf</tissue>
    </source>
</reference>
<protein>
    <recommendedName>
        <fullName evidence="3">DUF4283 domain-containing protein</fullName>
    </recommendedName>
</protein>
<evidence type="ECO:0000313" key="2">
    <source>
        <dbReference type="Proteomes" id="UP000712600"/>
    </source>
</evidence>
<evidence type="ECO:0000313" key="1">
    <source>
        <dbReference type="EMBL" id="KAF3586741.1"/>
    </source>
</evidence>
<organism evidence="1 2">
    <name type="scientific">Brassica cretica</name>
    <name type="common">Mustard</name>
    <dbReference type="NCBI Taxonomy" id="69181"/>
    <lineage>
        <taxon>Eukaryota</taxon>
        <taxon>Viridiplantae</taxon>
        <taxon>Streptophyta</taxon>
        <taxon>Embryophyta</taxon>
        <taxon>Tracheophyta</taxon>
        <taxon>Spermatophyta</taxon>
        <taxon>Magnoliopsida</taxon>
        <taxon>eudicotyledons</taxon>
        <taxon>Gunneridae</taxon>
        <taxon>Pentapetalae</taxon>
        <taxon>rosids</taxon>
        <taxon>malvids</taxon>
        <taxon>Brassicales</taxon>
        <taxon>Brassicaceae</taxon>
        <taxon>Brassiceae</taxon>
        <taxon>Brassica</taxon>
    </lineage>
</organism>
<proteinExistence type="predicted"/>
<accession>A0A8S9RZG0</accession>
<name>A0A8S9RZG0_BRACR</name>
<sequence>MRARVNQRKYWHIANILLVVNVWTPESAQNPSDLSLMPLWIDLRSVPNNVYSHKGLRCLSREAGRYVKLHSNTEKCIRLDVARVLVEVDLNKPLVEKISFRDKDSTLQAVEVKFSWLLSCFNVCSGWGHEAVERTSKNVEILKKTPGAEETSPFVDPLLICMKDVRSTNGGIVDPIQELDVLTPISVPKDPSGNQAHTGEIVLAEVTTACREDLQDIKLSELTTEAFHVNVSCNWTTIYGKGQNSGVEGGKPIVDSRKHNGDGREGTVVFPSQFSPLQDIKENMEENIEDKGGEVGKDVEDGEILDSKVGGKEITASQVPLREGSLAIHHFISLLGPNLCMLRI</sequence>